<dbReference type="Pfam" id="PF25088">
    <property type="entry name" value="GPKOW_C"/>
    <property type="match status" value="1"/>
</dbReference>
<dbReference type="InterPro" id="IPR038254">
    <property type="entry name" value="KIN17_WH-like_sf"/>
</dbReference>
<keyword evidence="2" id="KW-0479">Metal-binding</keyword>
<sequence>MPKHEPMSAKAIGKKIKSKGLQKLKFFCQMCQKQCRDANGFKCHLTSEAHQRQLLLFSENPNKYMNDFSSEFLKDFLHLLKRRYSTKRVFANQVYQEYIKDRDHLHMNSTRWCTLTGLVKWMGRKGICHVDHTEKGWFITYIDRDPETLLRQENLAKKEKMAKDDEERQAKVIADMIKRGQKNSEDDNDLDDDKKSEEEEKKSMLIKESEDQKIVFSFAPKKTIEKSVTLKFSKPFTSSNNIKQEVKKEEMDGDHQEIEIKKESIDSKDNLKRKINSSKLEPPKKKTALDEIIEEQEKWKAKKLQQKKSKPETWLIPGIIVRVVVKDLGEQFYEKKAVIEKIVDDYGAIIKMNDSGQLIKVDERHLETVVPREGSRVMVLKGLYRGKNATIAEIDIEQEKCKILVDNSSMGGRTVTVTFNDISKLA</sequence>
<accession>A0A9Q0MGN0</accession>
<comment type="caution">
    <text evidence="7">The sequence shown here is derived from an EMBL/GenBank/DDBJ whole genome shotgun (WGS) entry which is preliminary data.</text>
</comment>
<reference evidence="7" key="1">
    <citation type="submission" date="2022-12" db="EMBL/GenBank/DDBJ databases">
        <title>Genome assemblies of Blomia tropicalis.</title>
        <authorList>
            <person name="Cui Y."/>
        </authorList>
    </citation>
    <scope>NUCLEOTIDE SEQUENCE</scope>
    <source>
        <tissue evidence="7">Adult mites</tissue>
    </source>
</reference>
<keyword evidence="3" id="KW-0863">Zinc-finger</keyword>
<evidence type="ECO:0000256" key="1">
    <source>
        <dbReference type="ARBA" id="ARBA00008517"/>
    </source>
</evidence>
<proteinExistence type="inferred from homology"/>
<dbReference type="InterPro" id="IPR036236">
    <property type="entry name" value="Znf_C2H2_sf"/>
</dbReference>
<dbReference type="InterPro" id="IPR019447">
    <property type="entry name" value="DNA/RNA-bd_Kin17_WH-like_dom"/>
</dbReference>
<keyword evidence="8" id="KW-1185">Reference proteome</keyword>
<dbReference type="Gene3D" id="1.10.10.2030">
    <property type="entry name" value="DNA/RNA-binding protein Kin17, conserved domain"/>
    <property type="match status" value="1"/>
</dbReference>
<gene>
    <name evidence="7" type="ORF">RDWZM_004009</name>
</gene>
<evidence type="ECO:0000256" key="3">
    <source>
        <dbReference type="ARBA" id="ARBA00022771"/>
    </source>
</evidence>
<dbReference type="PANTHER" id="PTHR12805:SF0">
    <property type="entry name" value="DNA_RNA-BINDING PROTEIN KIN17"/>
    <property type="match status" value="1"/>
</dbReference>
<evidence type="ECO:0000313" key="7">
    <source>
        <dbReference type="EMBL" id="KAJ6225464.1"/>
    </source>
</evidence>
<evidence type="ECO:0000259" key="6">
    <source>
        <dbReference type="SMART" id="SM01253"/>
    </source>
</evidence>
<organism evidence="7 8">
    <name type="scientific">Blomia tropicalis</name>
    <name type="common">Mite</name>
    <dbReference type="NCBI Taxonomy" id="40697"/>
    <lineage>
        <taxon>Eukaryota</taxon>
        <taxon>Metazoa</taxon>
        <taxon>Ecdysozoa</taxon>
        <taxon>Arthropoda</taxon>
        <taxon>Chelicerata</taxon>
        <taxon>Arachnida</taxon>
        <taxon>Acari</taxon>
        <taxon>Acariformes</taxon>
        <taxon>Sarcoptiformes</taxon>
        <taxon>Astigmata</taxon>
        <taxon>Glycyphagoidea</taxon>
        <taxon>Echimyopodidae</taxon>
        <taxon>Blomia</taxon>
    </lineage>
</organism>
<dbReference type="InterPro" id="IPR056767">
    <property type="entry name" value="C2H2-Znf_KIN17"/>
</dbReference>
<comment type="similarity">
    <text evidence="1">Belongs to the KIN17 family.</text>
</comment>
<feature type="domain" description="DNA/RNA-binding protein Kin17 WH-like" evidence="6">
    <location>
        <begin position="52"/>
        <end position="178"/>
    </location>
</feature>
<feature type="compositionally biased region" description="Basic and acidic residues" evidence="5">
    <location>
        <begin position="176"/>
        <end position="185"/>
    </location>
</feature>
<dbReference type="Gene3D" id="2.30.30.30">
    <property type="match status" value="1"/>
</dbReference>
<dbReference type="GO" id="GO:0005634">
    <property type="term" value="C:nucleus"/>
    <property type="evidence" value="ECO:0007669"/>
    <property type="project" value="TreeGrafter"/>
</dbReference>
<dbReference type="SMART" id="SM01253">
    <property type="entry name" value="Kin17_mid"/>
    <property type="match status" value="1"/>
</dbReference>
<dbReference type="PANTHER" id="PTHR12805">
    <property type="entry name" value="KIN17 KIN, ANTIGENIC DETERMINANT OF RECA PROTEIN HOMOLOG"/>
    <property type="match status" value="1"/>
</dbReference>
<evidence type="ECO:0000256" key="4">
    <source>
        <dbReference type="ARBA" id="ARBA00022833"/>
    </source>
</evidence>
<dbReference type="InterPro" id="IPR014722">
    <property type="entry name" value="Rib_uL2_dom2"/>
</dbReference>
<dbReference type="OMA" id="RMTDFIE"/>
<keyword evidence="4" id="KW-0862">Zinc</keyword>
<feature type="compositionally biased region" description="Basic and acidic residues" evidence="5">
    <location>
        <begin position="192"/>
        <end position="206"/>
    </location>
</feature>
<name>A0A9Q0MGN0_BLOTA</name>
<dbReference type="Pfam" id="PF25095">
    <property type="entry name" value="C2H2-zf_KIN17"/>
    <property type="match status" value="1"/>
</dbReference>
<feature type="region of interest" description="Disordered" evidence="5">
    <location>
        <begin position="176"/>
        <end position="206"/>
    </location>
</feature>
<dbReference type="Proteomes" id="UP001142055">
    <property type="component" value="Chromosome 1"/>
</dbReference>
<protein>
    <recommendedName>
        <fullName evidence="6">DNA/RNA-binding protein Kin17 WH-like domain-containing protein</fullName>
    </recommendedName>
</protein>
<dbReference type="GO" id="GO:0003690">
    <property type="term" value="F:double-stranded DNA binding"/>
    <property type="evidence" value="ECO:0007669"/>
    <property type="project" value="TreeGrafter"/>
</dbReference>
<evidence type="ECO:0000256" key="2">
    <source>
        <dbReference type="ARBA" id="ARBA00022723"/>
    </source>
</evidence>
<dbReference type="SUPFAM" id="SSF57667">
    <property type="entry name" value="beta-beta-alpha zinc fingers"/>
    <property type="match status" value="1"/>
</dbReference>
<dbReference type="Pfam" id="PF10357">
    <property type="entry name" value="WH_KIN17"/>
    <property type="match status" value="1"/>
</dbReference>
<dbReference type="GO" id="GO:0006974">
    <property type="term" value="P:DNA damage response"/>
    <property type="evidence" value="ECO:0007669"/>
    <property type="project" value="TreeGrafter"/>
</dbReference>
<evidence type="ECO:0000256" key="5">
    <source>
        <dbReference type="SAM" id="MobiDB-lite"/>
    </source>
</evidence>
<dbReference type="Gene3D" id="2.30.30.140">
    <property type="match status" value="1"/>
</dbReference>
<dbReference type="InterPro" id="IPR037321">
    <property type="entry name" value="KIN17-like"/>
</dbReference>
<dbReference type="FunFam" id="1.10.10.2030:FF:000001">
    <property type="entry name" value="DNA/RNA-binding protein KIN17, putative"/>
    <property type="match status" value="1"/>
</dbReference>
<evidence type="ECO:0000313" key="8">
    <source>
        <dbReference type="Proteomes" id="UP001142055"/>
    </source>
</evidence>
<dbReference type="EMBL" id="JAPWDV010000001">
    <property type="protein sequence ID" value="KAJ6225464.1"/>
    <property type="molecule type" value="Genomic_DNA"/>
</dbReference>
<dbReference type="AlphaFoldDB" id="A0A9Q0MGN0"/>
<dbReference type="GO" id="GO:0006260">
    <property type="term" value="P:DNA replication"/>
    <property type="evidence" value="ECO:0007669"/>
    <property type="project" value="TreeGrafter"/>
</dbReference>
<dbReference type="GO" id="GO:0008270">
    <property type="term" value="F:zinc ion binding"/>
    <property type="evidence" value="ECO:0007669"/>
    <property type="project" value="UniProtKB-KW"/>
</dbReference>